<dbReference type="SUPFAM" id="SSF52540">
    <property type="entry name" value="P-loop containing nucleoside triphosphate hydrolases"/>
    <property type="match status" value="1"/>
</dbReference>
<evidence type="ECO:0000313" key="6">
    <source>
        <dbReference type="EMBL" id="MEE6258966.1"/>
    </source>
</evidence>
<protein>
    <submittedName>
        <fullName evidence="6">ATP-binding protein</fullName>
    </submittedName>
</protein>
<dbReference type="Pfam" id="PF00004">
    <property type="entry name" value="AAA"/>
    <property type="match status" value="1"/>
</dbReference>
<dbReference type="InterPro" id="IPR054472">
    <property type="entry name" value="WHD"/>
</dbReference>
<keyword evidence="7" id="KW-1185">Reference proteome</keyword>
<feature type="region of interest" description="Disordered" evidence="4">
    <location>
        <begin position="198"/>
        <end position="235"/>
    </location>
</feature>
<name>A0ABU7RRB1_9ACTN</name>
<gene>
    <name evidence="6" type="ORF">V1633_10745</name>
</gene>
<dbReference type="InterPro" id="IPR003593">
    <property type="entry name" value="AAA+_ATPase"/>
</dbReference>
<organism evidence="6 7">
    <name type="scientific">Plantactinospora sonchi</name>
    <dbReference type="NCBI Taxonomy" id="1544735"/>
    <lineage>
        <taxon>Bacteria</taxon>
        <taxon>Bacillati</taxon>
        <taxon>Actinomycetota</taxon>
        <taxon>Actinomycetes</taxon>
        <taxon>Micromonosporales</taxon>
        <taxon>Micromonosporaceae</taxon>
        <taxon>Plantactinospora</taxon>
    </lineage>
</organism>
<dbReference type="InterPro" id="IPR050221">
    <property type="entry name" value="26S_Proteasome_ATPase"/>
</dbReference>
<evidence type="ECO:0000256" key="2">
    <source>
        <dbReference type="ARBA" id="ARBA00022741"/>
    </source>
</evidence>
<proteinExistence type="inferred from homology"/>
<dbReference type="EMBL" id="JAZGQK010000007">
    <property type="protein sequence ID" value="MEE6258966.1"/>
    <property type="molecule type" value="Genomic_DNA"/>
</dbReference>
<dbReference type="RefSeq" id="WP_331214083.1">
    <property type="nucleotide sequence ID" value="NZ_JAZGQK010000007.1"/>
</dbReference>
<dbReference type="Pfam" id="PF22977">
    <property type="entry name" value="WHD"/>
    <property type="match status" value="1"/>
</dbReference>
<reference evidence="6 7" key="1">
    <citation type="submission" date="2024-01" db="EMBL/GenBank/DDBJ databases">
        <title>Genome insights into Plantactinospora sonchi sp. nov.</title>
        <authorList>
            <person name="Wang L."/>
        </authorList>
    </citation>
    <scope>NUCLEOTIDE SEQUENCE [LARGE SCALE GENOMIC DNA]</scope>
    <source>
        <strain evidence="6 7">NEAU-QY2</strain>
    </source>
</reference>
<dbReference type="PANTHER" id="PTHR23073">
    <property type="entry name" value="26S PROTEASOME REGULATORY SUBUNIT"/>
    <property type="match status" value="1"/>
</dbReference>
<feature type="domain" description="AAA+ ATPase" evidence="5">
    <location>
        <begin position="460"/>
        <end position="592"/>
    </location>
</feature>
<comment type="caution">
    <text evidence="6">The sequence shown here is derived from an EMBL/GenBank/DDBJ whole genome shotgun (WGS) entry which is preliminary data.</text>
</comment>
<accession>A0ABU7RRB1</accession>
<dbReference type="SMART" id="SM00382">
    <property type="entry name" value="AAA"/>
    <property type="match status" value="1"/>
</dbReference>
<dbReference type="CDD" id="cd19481">
    <property type="entry name" value="RecA-like_protease"/>
    <property type="match status" value="1"/>
</dbReference>
<dbReference type="Proteomes" id="UP001332243">
    <property type="component" value="Unassembled WGS sequence"/>
</dbReference>
<dbReference type="Gene3D" id="3.40.50.300">
    <property type="entry name" value="P-loop containing nucleotide triphosphate hydrolases"/>
    <property type="match status" value="1"/>
</dbReference>
<evidence type="ECO:0000259" key="5">
    <source>
        <dbReference type="SMART" id="SM00382"/>
    </source>
</evidence>
<evidence type="ECO:0000256" key="3">
    <source>
        <dbReference type="ARBA" id="ARBA00022840"/>
    </source>
</evidence>
<dbReference type="GO" id="GO:0005524">
    <property type="term" value="F:ATP binding"/>
    <property type="evidence" value="ECO:0007669"/>
    <property type="project" value="UniProtKB-KW"/>
</dbReference>
<keyword evidence="2" id="KW-0547">Nucleotide-binding</keyword>
<keyword evidence="3 6" id="KW-0067">ATP-binding</keyword>
<evidence type="ECO:0000256" key="1">
    <source>
        <dbReference type="ARBA" id="ARBA00006914"/>
    </source>
</evidence>
<feature type="compositionally biased region" description="Gly residues" evidence="4">
    <location>
        <begin position="219"/>
        <end position="230"/>
    </location>
</feature>
<comment type="similarity">
    <text evidence="1">Belongs to the AAA ATPase family.</text>
</comment>
<dbReference type="InterPro" id="IPR027417">
    <property type="entry name" value="P-loop_NTPase"/>
</dbReference>
<evidence type="ECO:0000313" key="7">
    <source>
        <dbReference type="Proteomes" id="UP001332243"/>
    </source>
</evidence>
<dbReference type="InterPro" id="IPR003959">
    <property type="entry name" value="ATPase_AAA_core"/>
</dbReference>
<evidence type="ECO:0000256" key="4">
    <source>
        <dbReference type="SAM" id="MobiDB-lite"/>
    </source>
</evidence>
<sequence>MTGHPDAATVLADLLLQREALVCRLAEGRPPRDFAGMYVGPEDLDRILTSLPGLDGPTPLLTAEVRKRTDPDLKRARAEFLSMLDGDVPLAVLTRTAGLAVPDAEVLAVLAAVETSPARQRLVAYVQDSVQQPLLTVATLARIFADPDHPADRCVAPGSPLRRAELVEVAADGPWATRSCGLPARVVWHLRGDGSADAGLPPGSARLPASRQRTTTAGAGAGTPGGGGSPAGAPAGAAGVNGTAVGTGVGGSAGPGLLLVHGGDRESRRRTVERHWPDQGRLICPMPETGLQWAAVVREATLGDLVVVLQSTAAPDAAGADVMVRSTHLNWALSSPGELPLESVPARPWREIRVASGEAGPEDWREVLGTEPDPAYRLTRGQLRLVAAARQDTTGPLGPAVRRLAGGYLDRLAVRIRPRRGWDDLVLPGDDLRQLRELAARHRRRGTVYGDWRFPPVPSTGVVALFSGASGTGKTLAAEVVAGDLGLDLYKVDLASVVSKYIGETEKNLERIFVAAGAGDLVLFFDEADALFGKRSEVSDARDRYANIEVAYLLQRLESYDGLVVLATNLQRNIDQAFLRRISVAVDFVLPEEPQRRAIWARSFPPTAPVADLDLDFVARQFKISGGLIHNAALGAAFLAAEEGDVITMRHVILAIKREFQKLGRLRTEAEFERYFELVNRDADAAPTR</sequence>